<feature type="region of interest" description="Disordered" evidence="5">
    <location>
        <begin position="330"/>
        <end position="359"/>
    </location>
</feature>
<dbReference type="InterPro" id="IPR000843">
    <property type="entry name" value="HTH_LacI"/>
</dbReference>
<keyword evidence="1" id="KW-0678">Repressor</keyword>
<evidence type="ECO:0000256" key="5">
    <source>
        <dbReference type="SAM" id="MobiDB-lite"/>
    </source>
</evidence>
<dbReference type="GO" id="GO:0000976">
    <property type="term" value="F:transcription cis-regulatory region binding"/>
    <property type="evidence" value="ECO:0007669"/>
    <property type="project" value="TreeGrafter"/>
</dbReference>
<dbReference type="InterPro" id="IPR010982">
    <property type="entry name" value="Lambda_DNA-bd_dom_sf"/>
</dbReference>
<evidence type="ECO:0000313" key="7">
    <source>
        <dbReference type="EMBL" id="MBA8809031.1"/>
    </source>
</evidence>
<dbReference type="Proteomes" id="UP000540568">
    <property type="component" value="Unassembled WGS sequence"/>
</dbReference>
<keyword evidence="8" id="KW-1185">Reference proteome</keyword>
<dbReference type="SUPFAM" id="SSF53822">
    <property type="entry name" value="Periplasmic binding protein-like I"/>
    <property type="match status" value="1"/>
</dbReference>
<dbReference type="PROSITE" id="PS50932">
    <property type="entry name" value="HTH_LACI_2"/>
    <property type="match status" value="1"/>
</dbReference>
<comment type="caution">
    <text evidence="7">The sequence shown here is derived from an EMBL/GenBank/DDBJ whole genome shotgun (WGS) entry which is preliminary data.</text>
</comment>
<dbReference type="Pfam" id="PF13377">
    <property type="entry name" value="Peripla_BP_3"/>
    <property type="match status" value="1"/>
</dbReference>
<dbReference type="RefSeq" id="WP_182617552.1">
    <property type="nucleotide sequence ID" value="NZ_BAAATF010000003.1"/>
</dbReference>
<dbReference type="Gene3D" id="1.10.260.40">
    <property type="entry name" value="lambda repressor-like DNA-binding domains"/>
    <property type="match status" value="1"/>
</dbReference>
<feature type="compositionally biased region" description="Low complexity" evidence="5">
    <location>
        <begin position="1"/>
        <end position="19"/>
    </location>
</feature>
<dbReference type="Pfam" id="PF00356">
    <property type="entry name" value="LacI"/>
    <property type="match status" value="1"/>
</dbReference>
<sequence>MVNESSTGTSTGTSTGSSTDTAKGGRRATIWEVAKVAGVSHQTVSRYLRNDAKMRPETVARVRQAVEELDYRPNLTARSMRTRRSGRVAVLLPAVATYGPPQILSGVMEVAHEHGYTVEAFSVEGSPADRFERVRELADSGQVEGVLALAPLPPGSGGRFPERAAIVVSADYDDKFRGVGELADGSPVEDLVVRLAELGHRRFLHVTGALDYASARGRRDVFVATVERLGLGPAQVIESDWSAEGAREAVLALPERDHPTAVVAASDIGAAGVVLAARERGWTIPGDLSVTGWDNNLLGAYLEPTLTTVRVDHRKLGRAAMARLVETLQPGTAARGSDPASDGPLNTIIWRGSTGPPPS</sequence>
<keyword evidence="2" id="KW-0805">Transcription regulation</keyword>
<feature type="region of interest" description="Disordered" evidence="5">
    <location>
        <begin position="1"/>
        <end position="24"/>
    </location>
</feature>
<dbReference type="CDD" id="cd01392">
    <property type="entry name" value="HTH_LacI"/>
    <property type="match status" value="1"/>
</dbReference>
<keyword evidence="4" id="KW-0804">Transcription</keyword>
<accession>A0A7W3JA05</accession>
<protein>
    <submittedName>
        <fullName evidence="7">DNA-binding LacI/PurR family transcriptional regulator</fullName>
    </submittedName>
</protein>
<evidence type="ECO:0000313" key="8">
    <source>
        <dbReference type="Proteomes" id="UP000540568"/>
    </source>
</evidence>
<dbReference type="SUPFAM" id="SSF47413">
    <property type="entry name" value="lambda repressor-like DNA-binding domains"/>
    <property type="match status" value="1"/>
</dbReference>
<evidence type="ECO:0000256" key="4">
    <source>
        <dbReference type="ARBA" id="ARBA00023163"/>
    </source>
</evidence>
<dbReference type="InterPro" id="IPR046335">
    <property type="entry name" value="LacI/GalR-like_sensor"/>
</dbReference>
<dbReference type="InterPro" id="IPR028082">
    <property type="entry name" value="Peripla_BP_I"/>
</dbReference>
<evidence type="ECO:0000256" key="2">
    <source>
        <dbReference type="ARBA" id="ARBA00023015"/>
    </source>
</evidence>
<name>A0A7W3JA05_9MICO</name>
<evidence type="ECO:0000256" key="3">
    <source>
        <dbReference type="ARBA" id="ARBA00023125"/>
    </source>
</evidence>
<feature type="domain" description="HTH lacI-type" evidence="6">
    <location>
        <begin position="28"/>
        <end position="82"/>
    </location>
</feature>
<dbReference type="SMART" id="SM00354">
    <property type="entry name" value="HTH_LACI"/>
    <property type="match status" value="1"/>
</dbReference>
<dbReference type="PROSITE" id="PS00356">
    <property type="entry name" value="HTH_LACI_1"/>
    <property type="match status" value="1"/>
</dbReference>
<dbReference type="EMBL" id="JACGWV010000001">
    <property type="protein sequence ID" value="MBA8809031.1"/>
    <property type="molecule type" value="Genomic_DNA"/>
</dbReference>
<gene>
    <name evidence="7" type="ORF">FHX71_002973</name>
</gene>
<proteinExistence type="predicted"/>
<reference evidence="7 8" key="1">
    <citation type="submission" date="2020-07" db="EMBL/GenBank/DDBJ databases">
        <title>Sequencing the genomes of 1000 actinobacteria strains.</title>
        <authorList>
            <person name="Klenk H.-P."/>
        </authorList>
    </citation>
    <scope>NUCLEOTIDE SEQUENCE [LARGE SCALE GENOMIC DNA]</scope>
    <source>
        <strain evidence="7 8">DSM 44121</strain>
    </source>
</reference>
<dbReference type="GO" id="GO:0003700">
    <property type="term" value="F:DNA-binding transcription factor activity"/>
    <property type="evidence" value="ECO:0007669"/>
    <property type="project" value="TreeGrafter"/>
</dbReference>
<organism evidence="7 8">
    <name type="scientific">Promicromonospora sukumoe</name>
    <dbReference type="NCBI Taxonomy" id="88382"/>
    <lineage>
        <taxon>Bacteria</taxon>
        <taxon>Bacillati</taxon>
        <taxon>Actinomycetota</taxon>
        <taxon>Actinomycetes</taxon>
        <taxon>Micrococcales</taxon>
        <taxon>Promicromonosporaceae</taxon>
        <taxon>Promicromonospora</taxon>
    </lineage>
</organism>
<keyword evidence="3 7" id="KW-0238">DNA-binding</keyword>
<evidence type="ECO:0000256" key="1">
    <source>
        <dbReference type="ARBA" id="ARBA00022491"/>
    </source>
</evidence>
<dbReference type="PANTHER" id="PTHR30146:SF148">
    <property type="entry name" value="HTH-TYPE TRANSCRIPTIONAL REPRESSOR PURR-RELATED"/>
    <property type="match status" value="1"/>
</dbReference>
<dbReference type="AlphaFoldDB" id="A0A7W3JA05"/>
<dbReference type="Gene3D" id="3.40.50.2300">
    <property type="match status" value="2"/>
</dbReference>
<dbReference type="PANTHER" id="PTHR30146">
    <property type="entry name" value="LACI-RELATED TRANSCRIPTIONAL REPRESSOR"/>
    <property type="match status" value="1"/>
</dbReference>
<evidence type="ECO:0000259" key="6">
    <source>
        <dbReference type="PROSITE" id="PS50932"/>
    </source>
</evidence>